<protein>
    <recommendedName>
        <fullName evidence="1">DUF6602 domain-containing protein</fullName>
    </recommendedName>
</protein>
<dbReference type="AlphaFoldDB" id="W4VAH5"/>
<dbReference type="CDD" id="cd21173">
    <property type="entry name" value="NucC-like"/>
    <property type="match status" value="1"/>
</dbReference>
<evidence type="ECO:0000313" key="3">
    <source>
        <dbReference type="Proteomes" id="UP000019109"/>
    </source>
</evidence>
<proteinExistence type="predicted"/>
<dbReference type="EMBL" id="BAVR01000069">
    <property type="protein sequence ID" value="GAE90405.1"/>
    <property type="molecule type" value="Genomic_DNA"/>
</dbReference>
<reference evidence="2" key="1">
    <citation type="journal article" date="2014" name="Genome Announc.">
        <title>Draft Genome Sequence of Clostridium straminisolvens Strain JCM 21531T, Isolated from a Cellulose-Degrading Bacterial Community.</title>
        <authorList>
            <person name="Yuki M."/>
            <person name="Oshima K."/>
            <person name="Suda W."/>
            <person name="Sakamoto M."/>
            <person name="Kitamura K."/>
            <person name="Iida T."/>
            <person name="Hattori M."/>
            <person name="Ohkuma M."/>
        </authorList>
    </citation>
    <scope>NUCLEOTIDE SEQUENCE [LARGE SCALE GENOMIC DNA]</scope>
    <source>
        <strain evidence="2">JCM 21531</strain>
    </source>
</reference>
<comment type="caution">
    <text evidence="2">The sequence shown here is derived from an EMBL/GenBank/DDBJ whole genome shotgun (WGS) entry which is preliminary data.</text>
</comment>
<keyword evidence="3" id="KW-1185">Reference proteome</keyword>
<accession>W4VAH5</accession>
<evidence type="ECO:0000313" key="2">
    <source>
        <dbReference type="EMBL" id="GAE90405.1"/>
    </source>
</evidence>
<evidence type="ECO:0000259" key="1">
    <source>
        <dbReference type="Pfam" id="PF20247"/>
    </source>
</evidence>
<feature type="domain" description="DUF6602" evidence="1">
    <location>
        <begin position="2"/>
        <end position="65"/>
    </location>
</feature>
<name>W4VAH5_9FIRM</name>
<sequence>MIIDSFGNVSKEVDIAVYDEQYTPYVFQYNALKFIPIEAVAVVIECKSKSPKETSLDDWVKSINQLLPNPSGIVRIVNGFSCAITNKSQLRTRPIKILATIKDCGDKAGENIKEKYGDEFDFIIIKDGDNTFNVLNKNEDKTLEWWAKELNGCEENLKILYTEEGGNRLPKESEKYLEMNSCLKEFIIDYLFADGEDKKCKFEINRTLKDLKIYDSDGKDKNPLLSLNLQLNQLLMLINNPMPFPHFAYAKIFREIIQEAKNKTDEEKNKKSKI</sequence>
<dbReference type="STRING" id="1294263.JCM21531_4015"/>
<dbReference type="Pfam" id="PF20247">
    <property type="entry name" value="DUF6602"/>
    <property type="match status" value="1"/>
</dbReference>
<dbReference type="Proteomes" id="UP000019109">
    <property type="component" value="Unassembled WGS sequence"/>
</dbReference>
<organism evidence="2 3">
    <name type="scientific">Acetivibrio straminisolvens JCM 21531</name>
    <dbReference type="NCBI Taxonomy" id="1294263"/>
    <lineage>
        <taxon>Bacteria</taxon>
        <taxon>Bacillati</taxon>
        <taxon>Bacillota</taxon>
        <taxon>Clostridia</taxon>
        <taxon>Eubacteriales</taxon>
        <taxon>Oscillospiraceae</taxon>
        <taxon>Acetivibrio</taxon>
    </lineage>
</organism>
<gene>
    <name evidence="2" type="ORF">JCM21531_4015</name>
</gene>
<dbReference type="InterPro" id="IPR046537">
    <property type="entry name" value="DUF6602"/>
</dbReference>